<dbReference type="AlphaFoldDB" id="A0A2N2F4F6"/>
<dbReference type="InterPro" id="IPR036866">
    <property type="entry name" value="RibonucZ/Hydroxyglut_hydro"/>
</dbReference>
<evidence type="ECO:0000313" key="3">
    <source>
        <dbReference type="EMBL" id="PKN03091.1"/>
    </source>
</evidence>
<reference evidence="3 4" key="1">
    <citation type="journal article" date="2017" name="ISME J.">
        <title>Potential for microbial H2 and metal transformations associated with novel bacteria and archaea in deep terrestrial subsurface sediments.</title>
        <authorList>
            <person name="Hernsdorf A.W."/>
            <person name="Amano Y."/>
            <person name="Miyakawa K."/>
            <person name="Ise K."/>
            <person name="Suzuki Y."/>
            <person name="Anantharaman K."/>
            <person name="Probst A."/>
            <person name="Burstein D."/>
            <person name="Thomas B.C."/>
            <person name="Banfield J.F."/>
        </authorList>
    </citation>
    <scope>NUCLEOTIDE SEQUENCE [LARGE SCALE GENOMIC DNA]</scope>
    <source>
        <strain evidence="3">HGW-Dojkabacteria-1</strain>
    </source>
</reference>
<keyword evidence="1" id="KW-0472">Membrane</keyword>
<evidence type="ECO:0000259" key="2">
    <source>
        <dbReference type="Pfam" id="PF00753"/>
    </source>
</evidence>
<organism evidence="3 4">
    <name type="scientific">Candidatus Dojkabacteria bacterium HGW-Dojkabacteria-1</name>
    <dbReference type="NCBI Taxonomy" id="2013761"/>
    <lineage>
        <taxon>Bacteria</taxon>
        <taxon>Candidatus Dojkabacteria</taxon>
    </lineage>
</organism>
<dbReference type="EMBL" id="PHAO01000001">
    <property type="protein sequence ID" value="PKN03091.1"/>
    <property type="molecule type" value="Genomic_DNA"/>
</dbReference>
<dbReference type="PANTHER" id="PTHR30619">
    <property type="entry name" value="DNA INTERNALIZATION/COMPETENCE PROTEIN COMEC/REC2"/>
    <property type="match status" value="1"/>
</dbReference>
<evidence type="ECO:0000313" key="4">
    <source>
        <dbReference type="Proteomes" id="UP000233417"/>
    </source>
</evidence>
<gene>
    <name evidence="3" type="ORF">CVU76_03680</name>
</gene>
<dbReference type="CDD" id="cd07731">
    <property type="entry name" value="ComA-like_MBL-fold"/>
    <property type="match status" value="1"/>
</dbReference>
<evidence type="ECO:0000256" key="1">
    <source>
        <dbReference type="SAM" id="Phobius"/>
    </source>
</evidence>
<feature type="domain" description="Metallo-beta-lactamase" evidence="2">
    <location>
        <begin position="43"/>
        <end position="239"/>
    </location>
</feature>
<dbReference type="InterPro" id="IPR052159">
    <property type="entry name" value="Competence_DNA_uptake"/>
</dbReference>
<keyword evidence="1" id="KW-1133">Transmembrane helix</keyword>
<sequence>MKITTLKNPKVLLGKFFGILFWLLLFSLYFINQKPQNLVVFLDVGQGDATLIQNGNVQVLIDGGPDRSILYELPKYMPFFDRKIEYLVLTHPHEDHIKGFLYVLENYEVGQILYYPVCYENNSYKSLLQSGVNIREVFAGDSISLESLNINIIWPRVEKYNKGECIKPWNNNINNDSLVMEFEFLEKKYLLMGDSEKEVEKILLKEKIISNKYHVLKAGHHCSKTSSSETFLEFVSPTYVICSAGIKNKFGHPSSETLKTFDSLGSILSEYVVHS</sequence>
<comment type="caution">
    <text evidence="3">The sequence shown here is derived from an EMBL/GenBank/DDBJ whole genome shotgun (WGS) entry which is preliminary data.</text>
</comment>
<dbReference type="InterPro" id="IPR001279">
    <property type="entry name" value="Metallo-B-lactamas"/>
</dbReference>
<dbReference type="Pfam" id="PF00753">
    <property type="entry name" value="Lactamase_B"/>
    <property type="match status" value="1"/>
</dbReference>
<keyword evidence="1" id="KW-0812">Transmembrane</keyword>
<feature type="transmembrane region" description="Helical" evidence="1">
    <location>
        <begin position="12"/>
        <end position="31"/>
    </location>
</feature>
<accession>A0A2N2F4F6</accession>
<dbReference type="Proteomes" id="UP000233417">
    <property type="component" value="Unassembled WGS sequence"/>
</dbReference>
<protein>
    <recommendedName>
        <fullName evidence="2">Metallo-beta-lactamase domain-containing protein</fullName>
    </recommendedName>
</protein>
<dbReference type="PANTHER" id="PTHR30619:SF1">
    <property type="entry name" value="RECOMBINATION PROTEIN 2"/>
    <property type="match status" value="1"/>
</dbReference>
<name>A0A2N2F4F6_9BACT</name>
<proteinExistence type="predicted"/>
<dbReference type="Gene3D" id="3.60.15.10">
    <property type="entry name" value="Ribonuclease Z/Hydroxyacylglutathione hydrolase-like"/>
    <property type="match status" value="1"/>
</dbReference>
<dbReference type="SUPFAM" id="SSF56281">
    <property type="entry name" value="Metallo-hydrolase/oxidoreductase"/>
    <property type="match status" value="1"/>
</dbReference>
<dbReference type="InterPro" id="IPR035681">
    <property type="entry name" value="ComA-like_MBL"/>
</dbReference>